<sequence length="155" mass="16163">MRARAVAATALSGALVLSLSGCALWMTPETSHPYDASDGVSLTMGELELRNVLVLSDDGETGSLIGTAVNTTGADIDFTLQWSVDGEYHEIDATAHAHGSTQFGSDDDEVILDPLGEQPGGLLDAVVHTSKDQSGLQIPVLDATLPEYADLLPAN</sequence>
<keyword evidence="3" id="KW-1185">Reference proteome</keyword>
<evidence type="ECO:0000313" key="3">
    <source>
        <dbReference type="Proteomes" id="UP001205337"/>
    </source>
</evidence>
<comment type="caution">
    <text evidence="2">The sequence shown here is derived from an EMBL/GenBank/DDBJ whole genome shotgun (WGS) entry which is preliminary data.</text>
</comment>
<keyword evidence="1" id="KW-0732">Signal</keyword>
<gene>
    <name evidence="2" type="ORF">NUH29_04425</name>
</gene>
<evidence type="ECO:0008006" key="4">
    <source>
        <dbReference type="Google" id="ProtNLM"/>
    </source>
</evidence>
<dbReference type="Proteomes" id="UP001205337">
    <property type="component" value="Unassembled WGS sequence"/>
</dbReference>
<name>A0ABT1ZDL5_9MICO</name>
<protein>
    <recommendedName>
        <fullName evidence="4">CHRD domain-containing protein</fullName>
    </recommendedName>
</protein>
<evidence type="ECO:0000256" key="1">
    <source>
        <dbReference type="SAM" id="SignalP"/>
    </source>
</evidence>
<reference evidence="2 3" key="1">
    <citation type="submission" date="2022-08" db="EMBL/GenBank/DDBJ databases">
        <authorList>
            <person name="Li F."/>
        </authorList>
    </citation>
    <scope>NUCLEOTIDE SEQUENCE [LARGE SCALE GENOMIC DNA]</scope>
    <source>
        <strain evidence="2 3">10F1B-8-1</strain>
    </source>
</reference>
<proteinExistence type="predicted"/>
<feature type="signal peptide" evidence="1">
    <location>
        <begin position="1"/>
        <end position="25"/>
    </location>
</feature>
<organism evidence="2 3">
    <name type="scientific">Protaetiibacter mangrovi</name>
    <dbReference type="NCBI Taxonomy" id="2970926"/>
    <lineage>
        <taxon>Bacteria</taxon>
        <taxon>Bacillati</taxon>
        <taxon>Actinomycetota</taxon>
        <taxon>Actinomycetes</taxon>
        <taxon>Micrococcales</taxon>
        <taxon>Microbacteriaceae</taxon>
        <taxon>Protaetiibacter</taxon>
    </lineage>
</organism>
<feature type="chain" id="PRO_5045524267" description="CHRD domain-containing protein" evidence="1">
    <location>
        <begin position="26"/>
        <end position="155"/>
    </location>
</feature>
<dbReference type="PROSITE" id="PS51257">
    <property type="entry name" value="PROKAR_LIPOPROTEIN"/>
    <property type="match status" value="1"/>
</dbReference>
<dbReference type="RefSeq" id="WP_258797800.1">
    <property type="nucleotide sequence ID" value="NZ_JANTHX010000004.1"/>
</dbReference>
<dbReference type="EMBL" id="JANTHX010000004">
    <property type="protein sequence ID" value="MCS0498797.1"/>
    <property type="molecule type" value="Genomic_DNA"/>
</dbReference>
<accession>A0ABT1ZDL5</accession>
<evidence type="ECO:0000313" key="2">
    <source>
        <dbReference type="EMBL" id="MCS0498797.1"/>
    </source>
</evidence>